<dbReference type="PaxDb" id="4113-PGSC0003DMT400084763"/>
<reference evidence="2" key="2">
    <citation type="submission" date="2015-06" db="UniProtKB">
        <authorList>
            <consortium name="EnsemblPlants"/>
        </authorList>
    </citation>
    <scope>IDENTIFICATION</scope>
    <source>
        <strain evidence="2">DM1-3 516 R44</strain>
    </source>
</reference>
<organism evidence="2 3">
    <name type="scientific">Solanum tuberosum</name>
    <name type="common">Potato</name>
    <dbReference type="NCBI Taxonomy" id="4113"/>
    <lineage>
        <taxon>Eukaryota</taxon>
        <taxon>Viridiplantae</taxon>
        <taxon>Streptophyta</taxon>
        <taxon>Embryophyta</taxon>
        <taxon>Tracheophyta</taxon>
        <taxon>Spermatophyta</taxon>
        <taxon>Magnoliopsida</taxon>
        <taxon>eudicotyledons</taxon>
        <taxon>Gunneridae</taxon>
        <taxon>Pentapetalae</taxon>
        <taxon>asterids</taxon>
        <taxon>lamiids</taxon>
        <taxon>Solanales</taxon>
        <taxon>Solanaceae</taxon>
        <taxon>Solanoideae</taxon>
        <taxon>Solaneae</taxon>
        <taxon>Solanum</taxon>
    </lineage>
</organism>
<reference evidence="3" key="1">
    <citation type="journal article" date="2011" name="Nature">
        <title>Genome sequence and analysis of the tuber crop potato.</title>
        <authorList>
            <consortium name="The Potato Genome Sequencing Consortium"/>
        </authorList>
    </citation>
    <scope>NUCLEOTIDE SEQUENCE [LARGE SCALE GENOMIC DNA]</scope>
    <source>
        <strain evidence="3">cv. DM1-3 516 R44</strain>
    </source>
</reference>
<sequence>MGISCESVQRTGREMVMGGNRAQSSSVAPPNRAAPRGATSGAGGGTNLLYAINSRQEQEDLSDIVTDKTQVYKRFYRSWKRVWIIDGNSRFLLIREWYFQFKDPRVDSTVRRS</sequence>
<evidence type="ECO:0000313" key="2">
    <source>
        <dbReference type="EnsemblPlants" id="PGSC0003DMT400084763"/>
    </source>
</evidence>
<dbReference type="Gramene" id="PGSC0003DMT400084763">
    <property type="protein sequence ID" value="PGSC0003DMT400084763"/>
    <property type="gene ID" value="PGSC0003DMG400034334"/>
</dbReference>
<feature type="compositionally biased region" description="Polar residues" evidence="1">
    <location>
        <begin position="1"/>
        <end position="10"/>
    </location>
</feature>
<name>M1D7Z9_SOLTU</name>
<accession>M1D7Z9</accession>
<protein>
    <submittedName>
        <fullName evidence="2">Gag-pol polyprotein</fullName>
    </submittedName>
</protein>
<dbReference type="EnsemblPlants" id="PGSC0003DMT400084763">
    <property type="protein sequence ID" value="PGSC0003DMT400084763"/>
    <property type="gene ID" value="PGSC0003DMG400034334"/>
</dbReference>
<dbReference type="Proteomes" id="UP000011115">
    <property type="component" value="Unassembled WGS sequence"/>
</dbReference>
<proteinExistence type="predicted"/>
<dbReference type="HOGENOM" id="CLU_2137928_0_0_1"/>
<dbReference type="AlphaFoldDB" id="M1D7Z9"/>
<dbReference type="InParanoid" id="M1D7Z9"/>
<evidence type="ECO:0000256" key="1">
    <source>
        <dbReference type="SAM" id="MobiDB-lite"/>
    </source>
</evidence>
<feature type="region of interest" description="Disordered" evidence="1">
    <location>
        <begin position="1"/>
        <end position="44"/>
    </location>
</feature>
<keyword evidence="3" id="KW-1185">Reference proteome</keyword>
<evidence type="ECO:0000313" key="3">
    <source>
        <dbReference type="Proteomes" id="UP000011115"/>
    </source>
</evidence>